<comment type="similarity">
    <text evidence="1">Belongs to the eukaryotic ribosomal protein eL36 family.</text>
</comment>
<dbReference type="InterPro" id="IPR038097">
    <property type="entry name" value="Ribosomal_eL36_sf"/>
</dbReference>
<name>A0A061DBS6_BABBI</name>
<protein>
    <submittedName>
        <fullName evidence="4">60S ribosomal protein L36, putative</fullName>
    </submittedName>
</protein>
<dbReference type="GO" id="GO:0003735">
    <property type="term" value="F:structural constituent of ribosome"/>
    <property type="evidence" value="ECO:0007669"/>
    <property type="project" value="InterPro"/>
</dbReference>
<dbReference type="GeneID" id="24563746"/>
<sequence>MAAKKEMKIDPARSGIVAGLNKGHINTAIPLVKSVRASRRKGLKTNRNALVSEVIREVCGFAPYERHMIELIKTGSASAQKRALKFAKKRLGTLRRAKAKNDEMMRVVELQRKRRN</sequence>
<gene>
    <name evidence="4" type="ORF">BBBOND_0203630</name>
</gene>
<dbReference type="GO" id="GO:0005840">
    <property type="term" value="C:ribosome"/>
    <property type="evidence" value="ECO:0007669"/>
    <property type="project" value="UniProtKB-KW"/>
</dbReference>
<dbReference type="KEGG" id="bbig:BBBOND_0203630"/>
<evidence type="ECO:0000313" key="4">
    <source>
        <dbReference type="EMBL" id="CDR95205.1"/>
    </source>
</evidence>
<reference evidence="5" key="1">
    <citation type="submission" date="2014-06" db="EMBL/GenBank/DDBJ databases">
        <authorList>
            <person name="Aslett M."/>
            <person name="De Silva N."/>
        </authorList>
    </citation>
    <scope>NUCLEOTIDE SEQUENCE [LARGE SCALE GENOMIC DNA]</scope>
    <source>
        <strain evidence="5">Bond</strain>
    </source>
</reference>
<evidence type="ECO:0000256" key="1">
    <source>
        <dbReference type="ARBA" id="ARBA00006509"/>
    </source>
</evidence>
<dbReference type="Proteomes" id="UP000033188">
    <property type="component" value="Chromosome 2"/>
</dbReference>
<organism evidence="4 5">
    <name type="scientific">Babesia bigemina</name>
    <dbReference type="NCBI Taxonomy" id="5866"/>
    <lineage>
        <taxon>Eukaryota</taxon>
        <taxon>Sar</taxon>
        <taxon>Alveolata</taxon>
        <taxon>Apicomplexa</taxon>
        <taxon>Aconoidasida</taxon>
        <taxon>Piroplasmida</taxon>
        <taxon>Babesiidae</taxon>
        <taxon>Babesia</taxon>
    </lineage>
</organism>
<evidence type="ECO:0000256" key="2">
    <source>
        <dbReference type="ARBA" id="ARBA00022980"/>
    </source>
</evidence>
<evidence type="ECO:0000313" key="5">
    <source>
        <dbReference type="Proteomes" id="UP000033188"/>
    </source>
</evidence>
<dbReference type="InterPro" id="IPR000509">
    <property type="entry name" value="Ribosomal_eL36"/>
</dbReference>
<keyword evidence="2 4" id="KW-0689">Ribosomal protein</keyword>
<keyword evidence="3" id="KW-0687">Ribonucleoprotein</keyword>
<dbReference type="AlphaFoldDB" id="A0A061DBS6"/>
<accession>A0A061DBS6</accession>
<dbReference type="GO" id="GO:1990904">
    <property type="term" value="C:ribonucleoprotein complex"/>
    <property type="evidence" value="ECO:0007669"/>
    <property type="project" value="UniProtKB-KW"/>
</dbReference>
<dbReference type="Pfam" id="PF01158">
    <property type="entry name" value="Ribosomal_L36e"/>
    <property type="match status" value="1"/>
</dbReference>
<dbReference type="RefSeq" id="XP_012767391.1">
    <property type="nucleotide sequence ID" value="XM_012911937.1"/>
</dbReference>
<dbReference type="PANTHER" id="PTHR10114">
    <property type="entry name" value="60S RIBOSOMAL PROTEIN L36"/>
    <property type="match status" value="1"/>
</dbReference>
<dbReference type="OrthoDB" id="25649at2759"/>
<proteinExistence type="inferred from homology"/>
<dbReference type="VEuPathDB" id="PiroplasmaDB:BBBOND_0203630"/>
<dbReference type="FunFam" id="1.10.10.1760:FF:000001">
    <property type="entry name" value="60S ribosomal protein L36"/>
    <property type="match status" value="1"/>
</dbReference>
<keyword evidence="5" id="KW-1185">Reference proteome</keyword>
<dbReference type="Gene3D" id="1.10.10.1760">
    <property type="entry name" value="60S ribosomal protein L36"/>
    <property type="match status" value="1"/>
</dbReference>
<dbReference type="STRING" id="5866.A0A061DBS6"/>
<dbReference type="EMBL" id="LK391708">
    <property type="protein sequence ID" value="CDR95205.1"/>
    <property type="molecule type" value="Genomic_DNA"/>
</dbReference>
<dbReference type="GO" id="GO:0006412">
    <property type="term" value="P:translation"/>
    <property type="evidence" value="ECO:0007669"/>
    <property type="project" value="InterPro"/>
</dbReference>
<dbReference type="OMA" id="NKGHKTE"/>
<evidence type="ECO:0000256" key="3">
    <source>
        <dbReference type="ARBA" id="ARBA00023274"/>
    </source>
</evidence>